<feature type="compositionally biased region" description="Acidic residues" evidence="6">
    <location>
        <begin position="521"/>
        <end position="531"/>
    </location>
</feature>
<feature type="compositionally biased region" description="Basic residues" evidence="6">
    <location>
        <begin position="12"/>
        <end position="25"/>
    </location>
</feature>
<dbReference type="CDD" id="cd01857">
    <property type="entry name" value="HSR1_MMR1"/>
    <property type="match status" value="1"/>
</dbReference>
<feature type="compositionally biased region" description="Basic and acidic residues" evidence="6">
    <location>
        <begin position="36"/>
        <end position="45"/>
    </location>
</feature>
<protein>
    <recommendedName>
        <fullName evidence="5">Guanine nucleotide-binding protein-like 1</fullName>
    </recommendedName>
</protein>
<dbReference type="InterPro" id="IPR006073">
    <property type="entry name" value="GTP-bd"/>
</dbReference>
<dbReference type="Proteomes" id="UP000747542">
    <property type="component" value="Unassembled WGS sequence"/>
</dbReference>
<comment type="caution">
    <text evidence="8">The sequence shown here is derived from an EMBL/GenBank/DDBJ whole genome shotgun (WGS) entry which is preliminary data.</text>
</comment>
<keyword evidence="3" id="KW-0342">GTP-binding</keyword>
<organism evidence="8 9">
    <name type="scientific">Homarus americanus</name>
    <name type="common">American lobster</name>
    <dbReference type="NCBI Taxonomy" id="6706"/>
    <lineage>
        <taxon>Eukaryota</taxon>
        <taxon>Metazoa</taxon>
        <taxon>Ecdysozoa</taxon>
        <taxon>Arthropoda</taxon>
        <taxon>Crustacea</taxon>
        <taxon>Multicrustacea</taxon>
        <taxon>Malacostraca</taxon>
        <taxon>Eumalacostraca</taxon>
        <taxon>Eucarida</taxon>
        <taxon>Decapoda</taxon>
        <taxon>Pleocyemata</taxon>
        <taxon>Astacidea</taxon>
        <taxon>Nephropoidea</taxon>
        <taxon>Nephropidae</taxon>
        <taxon>Homarus</taxon>
    </lineage>
</organism>
<evidence type="ECO:0000256" key="4">
    <source>
        <dbReference type="ARBA" id="ARBA00037770"/>
    </source>
</evidence>
<proteinExistence type="predicted"/>
<feature type="domain" description="CP-type G" evidence="7">
    <location>
        <begin position="160"/>
        <end position="377"/>
    </location>
</feature>
<evidence type="ECO:0000256" key="3">
    <source>
        <dbReference type="ARBA" id="ARBA00023134"/>
    </source>
</evidence>
<dbReference type="PROSITE" id="PS51721">
    <property type="entry name" value="G_CP"/>
    <property type="match status" value="1"/>
</dbReference>
<dbReference type="GO" id="GO:0003924">
    <property type="term" value="F:GTPase activity"/>
    <property type="evidence" value="ECO:0007669"/>
    <property type="project" value="InterPro"/>
</dbReference>
<dbReference type="GO" id="GO:0005525">
    <property type="term" value="F:GTP binding"/>
    <property type="evidence" value="ECO:0007669"/>
    <property type="project" value="UniProtKB-KW"/>
</dbReference>
<dbReference type="InterPro" id="IPR043358">
    <property type="entry name" value="GNL1-like"/>
</dbReference>
<evidence type="ECO:0000256" key="2">
    <source>
        <dbReference type="ARBA" id="ARBA00022741"/>
    </source>
</evidence>
<dbReference type="PANTHER" id="PTHR45709:SF3">
    <property type="entry name" value="GUANINE NUCLEOTIDE-BINDING PROTEIN-LIKE 1"/>
    <property type="match status" value="1"/>
</dbReference>
<feature type="region of interest" description="Disordered" evidence="6">
    <location>
        <begin position="1"/>
        <end position="57"/>
    </location>
</feature>
<feature type="compositionally biased region" description="Acidic residues" evidence="6">
    <location>
        <begin position="539"/>
        <end position="552"/>
    </location>
</feature>
<keyword evidence="2" id="KW-0547">Nucleotide-binding</keyword>
<reference evidence="8" key="1">
    <citation type="journal article" date="2021" name="Sci. Adv.">
        <title>The American lobster genome reveals insights on longevity, neural, and immune adaptations.</title>
        <authorList>
            <person name="Polinski J.M."/>
            <person name="Zimin A.V."/>
            <person name="Clark K.F."/>
            <person name="Kohn A.B."/>
            <person name="Sadowski N."/>
            <person name="Timp W."/>
            <person name="Ptitsyn A."/>
            <person name="Khanna P."/>
            <person name="Romanova D.Y."/>
            <person name="Williams P."/>
            <person name="Greenwood S.J."/>
            <person name="Moroz L.L."/>
            <person name="Walt D.R."/>
            <person name="Bodnar A.G."/>
        </authorList>
    </citation>
    <scope>NUCLEOTIDE SEQUENCE</scope>
    <source>
        <strain evidence="8">GMGI-L3</strain>
    </source>
</reference>
<dbReference type="PANTHER" id="PTHR45709">
    <property type="entry name" value="LARGE SUBUNIT GTPASE 1 HOMOLOG-RELATED"/>
    <property type="match status" value="1"/>
</dbReference>
<evidence type="ECO:0000256" key="5">
    <source>
        <dbReference type="ARBA" id="ARBA00039902"/>
    </source>
</evidence>
<gene>
    <name evidence="8" type="primary">GNL1-L</name>
    <name evidence="8" type="ORF">Hamer_G006554</name>
</gene>
<keyword evidence="1" id="KW-0597">Phosphoprotein</keyword>
<keyword evidence="9" id="KW-1185">Reference proteome</keyword>
<evidence type="ECO:0000256" key="1">
    <source>
        <dbReference type="ARBA" id="ARBA00022553"/>
    </source>
</evidence>
<accession>A0A8J5MM54</accession>
<sequence length="568" mass="65052">MPQTHKSVAFSGKKKKEQLRARKERKLFIPTGNVPEHQRIDHHGGSELSETQFAELKQDGSTEPVYNLKFRKETPEEAERRKAHHYIEIDQVPEYKLEATSDHFYPPGLGYPTRPPWRKNTSKQELDHSENKHFRLFCEKLDRDFAAVDLSLYELNLETWRQLWRVTEMSDILLIIVDARFSVAQFPPYLYKHLVEKDNKGIILILNKCDLLPPAVIAAWEQYFHNKFPKLIVVPFSSVEGYAFRKGTLRMAAEGSLRLIDACQKLVDDSVNLDLWRKKVEEERELESEAGHECEATEGVTVMAQSTRPELHQRFQNGILTLGTIGNPNVGKSSLINAIMGKKVVSVSKTPGHTKHFQTIFLTKNVKLCDCPGLVFPSTVCTPLQVVQGSYPISQVRDPVGVVQYIASRLNIPGLLKLFSDEVEGSKWTSYYICEAWARKRGYFTRARGGPDVSRGANELLRMCLNGQKSLVLFFRPPGYCKDRGKWNKFEANPRVEEIKLIQGIHAKDTEPQPREKAMDEGIEEDEPGEEMEGRENHEDTEENETESEEEEPRATIQNKFAILIEDD</sequence>
<feature type="region of interest" description="Disordered" evidence="6">
    <location>
        <begin position="506"/>
        <end position="568"/>
    </location>
</feature>
<dbReference type="InterPro" id="IPR030378">
    <property type="entry name" value="G_CP_dom"/>
</dbReference>
<dbReference type="Gene3D" id="3.40.50.300">
    <property type="entry name" value="P-loop containing nucleotide triphosphate hydrolases"/>
    <property type="match status" value="1"/>
</dbReference>
<evidence type="ECO:0000313" key="8">
    <source>
        <dbReference type="EMBL" id="KAG7156578.1"/>
    </source>
</evidence>
<feature type="compositionally biased region" description="Basic and acidic residues" evidence="6">
    <location>
        <begin position="506"/>
        <end position="520"/>
    </location>
</feature>
<dbReference type="EMBL" id="JAHLQT010039062">
    <property type="protein sequence ID" value="KAG7156578.1"/>
    <property type="molecule type" value="Genomic_DNA"/>
</dbReference>
<dbReference type="InterPro" id="IPR027417">
    <property type="entry name" value="P-loop_NTPase"/>
</dbReference>
<evidence type="ECO:0000313" key="9">
    <source>
        <dbReference type="Proteomes" id="UP000747542"/>
    </source>
</evidence>
<dbReference type="SUPFAM" id="SSF52540">
    <property type="entry name" value="P-loop containing nucleoside triphosphate hydrolases"/>
    <property type="match status" value="1"/>
</dbReference>
<name>A0A8J5MM54_HOMAM</name>
<evidence type="ECO:0000256" key="6">
    <source>
        <dbReference type="SAM" id="MobiDB-lite"/>
    </source>
</evidence>
<feature type="non-terminal residue" evidence="8">
    <location>
        <position position="1"/>
    </location>
</feature>
<evidence type="ECO:0000259" key="7">
    <source>
        <dbReference type="PROSITE" id="PS51721"/>
    </source>
</evidence>
<comment type="function">
    <text evidence="4">Possible regulatory or functional link with the histocompatibility cluster.</text>
</comment>
<dbReference type="Pfam" id="PF01926">
    <property type="entry name" value="MMR_HSR1"/>
    <property type="match status" value="1"/>
</dbReference>
<dbReference type="AlphaFoldDB" id="A0A8J5MM54"/>